<dbReference type="HOGENOM" id="CLU_001570_14_0_1"/>
<keyword evidence="7" id="KW-0503">Monooxygenase</keyword>
<dbReference type="EMBL" id="KB933277">
    <property type="protein sequence ID" value="EON97177.1"/>
    <property type="molecule type" value="Genomic_DNA"/>
</dbReference>
<evidence type="ECO:0000256" key="7">
    <source>
        <dbReference type="RuleBase" id="RU000461"/>
    </source>
</evidence>
<dbReference type="CDD" id="cd11060">
    <property type="entry name" value="CYP57A1-like"/>
    <property type="match status" value="1"/>
</dbReference>
<reference evidence="9" key="1">
    <citation type="journal article" date="2013" name="Genome Announc.">
        <title>Draft genome sequence of the ascomycete Phaeoacremonium aleophilum strain UCR-PA7, a causal agent of the esca disease complex in grapevines.</title>
        <authorList>
            <person name="Blanco-Ulate B."/>
            <person name="Rolshausen P."/>
            <person name="Cantu D."/>
        </authorList>
    </citation>
    <scope>NUCLEOTIDE SEQUENCE [LARGE SCALE GENOMIC DNA]</scope>
    <source>
        <strain evidence="9">UCR-PA7</strain>
    </source>
</reference>
<comment type="similarity">
    <text evidence="2 7">Belongs to the cytochrome P450 family.</text>
</comment>
<dbReference type="GO" id="GO:0004497">
    <property type="term" value="F:monooxygenase activity"/>
    <property type="evidence" value="ECO:0007669"/>
    <property type="project" value="UniProtKB-KW"/>
</dbReference>
<evidence type="ECO:0000256" key="4">
    <source>
        <dbReference type="ARBA" id="ARBA00022723"/>
    </source>
</evidence>
<name>R8BD10_PHAM7</name>
<keyword evidence="4 6" id="KW-0479">Metal-binding</keyword>
<dbReference type="PRINTS" id="PR00463">
    <property type="entry name" value="EP450I"/>
</dbReference>
<evidence type="ECO:0000256" key="3">
    <source>
        <dbReference type="ARBA" id="ARBA00022617"/>
    </source>
</evidence>
<evidence type="ECO:0000313" key="9">
    <source>
        <dbReference type="Proteomes" id="UP000014074"/>
    </source>
</evidence>
<keyword evidence="7" id="KW-0560">Oxidoreductase</keyword>
<dbReference type="InterPro" id="IPR036396">
    <property type="entry name" value="Cyt_P450_sf"/>
</dbReference>
<dbReference type="SUPFAM" id="SSF48264">
    <property type="entry name" value="Cytochrome P450"/>
    <property type="match status" value="1"/>
</dbReference>
<dbReference type="AlphaFoldDB" id="R8BD10"/>
<dbReference type="GO" id="GO:0016705">
    <property type="term" value="F:oxidoreductase activity, acting on paired donors, with incorporation or reduction of molecular oxygen"/>
    <property type="evidence" value="ECO:0007669"/>
    <property type="project" value="InterPro"/>
</dbReference>
<evidence type="ECO:0000256" key="2">
    <source>
        <dbReference type="ARBA" id="ARBA00010617"/>
    </source>
</evidence>
<proteinExistence type="inferred from homology"/>
<sequence length="545" mass="62122">MITDQLFQFIRQHWLGVCLSLVAAWLLRNRYQKGLNKYPGPFLASLTDWWRFVDVWGRHAEDTYIELHKKYGPVVRIGPNLLSFADPKALKTIYGLNKGYVKSDFYVVQQSVVKGHSLQSLFSTVDNDFHQQFRRCVNSAFAMSALVQYEPFVDNTTKLFLKQTEKLYANNPDGCDFTRWLQFYAFDVIGEITYSQRHGFIEKNEDIDGIVAYLTWLFNYVAPVGQIPLLDKLILKNPLYLKLGDWGLMDVTSPVAAFARTRMSERLPTIDTDKGILPTSEKKGQSPDLLSKFLAAQEAHPDFMTDTLVQTMAVSMAFAGSETTAISLSSVFYFLLRNPSALAKLRQELDEAGRKGLFSDYETGLVTWQESQKLEYLDACVKEGFRMHPAPGLPMERIVPPQGAEIDGHFIKGGTLVGCNAWVLHRNRDIFGEDVDVYRPDRWLIDEKIAATSPAAREAEEQRIKQMNGTMCQFGQGSRTCIGKNISLLEIYKVVPSLLRRFEIDFQDPSKEWQTCNAWFVKQSNFQARFALRDIPKPESDVATT</sequence>
<dbReference type="GO" id="GO:0020037">
    <property type="term" value="F:heme binding"/>
    <property type="evidence" value="ECO:0007669"/>
    <property type="project" value="InterPro"/>
</dbReference>
<dbReference type="FunFam" id="1.10.630.10:FF:000050">
    <property type="entry name" value="Cytochrome P450 monooxygenase"/>
    <property type="match status" value="1"/>
</dbReference>
<dbReference type="OrthoDB" id="3934656at2759"/>
<evidence type="ECO:0000313" key="8">
    <source>
        <dbReference type="EMBL" id="EON97177.1"/>
    </source>
</evidence>
<dbReference type="GO" id="GO:0005506">
    <property type="term" value="F:iron ion binding"/>
    <property type="evidence" value="ECO:0007669"/>
    <property type="project" value="InterPro"/>
</dbReference>
<protein>
    <submittedName>
        <fullName evidence="8">Putative cytochrome p450 protein</fullName>
    </submittedName>
</protein>
<dbReference type="PANTHER" id="PTHR24305">
    <property type="entry name" value="CYTOCHROME P450"/>
    <property type="match status" value="1"/>
</dbReference>
<dbReference type="eggNOG" id="KOG0158">
    <property type="taxonomic scope" value="Eukaryota"/>
</dbReference>
<comment type="cofactor">
    <cofactor evidence="1 6">
        <name>heme</name>
        <dbReference type="ChEBI" id="CHEBI:30413"/>
    </cofactor>
</comment>
<organism evidence="8 9">
    <name type="scientific">Phaeoacremonium minimum (strain UCR-PA7)</name>
    <name type="common">Esca disease fungus</name>
    <name type="synonym">Togninia minima</name>
    <dbReference type="NCBI Taxonomy" id="1286976"/>
    <lineage>
        <taxon>Eukaryota</taxon>
        <taxon>Fungi</taxon>
        <taxon>Dikarya</taxon>
        <taxon>Ascomycota</taxon>
        <taxon>Pezizomycotina</taxon>
        <taxon>Sordariomycetes</taxon>
        <taxon>Sordariomycetidae</taxon>
        <taxon>Togniniales</taxon>
        <taxon>Togniniaceae</taxon>
        <taxon>Phaeoacremonium</taxon>
    </lineage>
</organism>
<dbReference type="GeneID" id="19328058"/>
<dbReference type="PROSITE" id="PS00086">
    <property type="entry name" value="CYTOCHROME_P450"/>
    <property type="match status" value="1"/>
</dbReference>
<dbReference type="InterPro" id="IPR001128">
    <property type="entry name" value="Cyt_P450"/>
</dbReference>
<accession>R8BD10</accession>
<keyword evidence="3 6" id="KW-0349">Heme</keyword>
<evidence type="ECO:0000256" key="5">
    <source>
        <dbReference type="ARBA" id="ARBA00023004"/>
    </source>
</evidence>
<keyword evidence="5 6" id="KW-0408">Iron</keyword>
<dbReference type="InterPro" id="IPR002401">
    <property type="entry name" value="Cyt_P450_E_grp-I"/>
</dbReference>
<dbReference type="KEGG" id="tmn:UCRPA7_7310"/>
<feature type="binding site" description="axial binding residue" evidence="6">
    <location>
        <position position="481"/>
    </location>
    <ligand>
        <name>heme</name>
        <dbReference type="ChEBI" id="CHEBI:30413"/>
    </ligand>
    <ligandPart>
        <name>Fe</name>
        <dbReference type="ChEBI" id="CHEBI:18248"/>
    </ligandPart>
</feature>
<gene>
    <name evidence="8" type="ORF">UCRPA7_7310</name>
</gene>
<dbReference type="InterPro" id="IPR017972">
    <property type="entry name" value="Cyt_P450_CS"/>
</dbReference>
<dbReference type="Pfam" id="PF00067">
    <property type="entry name" value="p450"/>
    <property type="match status" value="1"/>
</dbReference>
<evidence type="ECO:0000256" key="1">
    <source>
        <dbReference type="ARBA" id="ARBA00001971"/>
    </source>
</evidence>
<dbReference type="Gene3D" id="1.10.630.10">
    <property type="entry name" value="Cytochrome P450"/>
    <property type="match status" value="1"/>
</dbReference>
<dbReference type="RefSeq" id="XP_007918033.1">
    <property type="nucleotide sequence ID" value="XM_007919842.1"/>
</dbReference>
<dbReference type="InterPro" id="IPR050121">
    <property type="entry name" value="Cytochrome_P450_monoxygenase"/>
</dbReference>
<evidence type="ECO:0000256" key="6">
    <source>
        <dbReference type="PIRSR" id="PIRSR602401-1"/>
    </source>
</evidence>
<keyword evidence="9" id="KW-1185">Reference proteome</keyword>
<dbReference type="Proteomes" id="UP000014074">
    <property type="component" value="Unassembled WGS sequence"/>
</dbReference>
<dbReference type="PANTHER" id="PTHR24305:SF232">
    <property type="entry name" value="P450, PUTATIVE (EUROFUNG)-RELATED"/>
    <property type="match status" value="1"/>
</dbReference>
<dbReference type="PRINTS" id="PR00385">
    <property type="entry name" value="P450"/>
</dbReference>